<evidence type="ECO:0000313" key="1">
    <source>
        <dbReference type="EMBL" id="NYH40690.1"/>
    </source>
</evidence>
<gene>
    <name evidence="1" type="ORF">HNR22_000417</name>
</gene>
<proteinExistence type="predicted"/>
<organism evidence="1 2">
    <name type="scientific">Micromonospora jinlongensis</name>
    <dbReference type="NCBI Taxonomy" id="1287877"/>
    <lineage>
        <taxon>Bacteria</taxon>
        <taxon>Bacillati</taxon>
        <taxon>Actinomycetota</taxon>
        <taxon>Actinomycetes</taxon>
        <taxon>Micromonosporales</taxon>
        <taxon>Micromonosporaceae</taxon>
        <taxon>Micromonospora</taxon>
    </lineage>
</organism>
<dbReference type="Proteomes" id="UP000523545">
    <property type="component" value="Unassembled WGS sequence"/>
</dbReference>
<sequence length="37" mass="4156">MLHEKLTGAEQAAELKAYWRERLAASKAPLESNGDNR</sequence>
<keyword evidence="2" id="KW-1185">Reference proteome</keyword>
<name>A0A7Z0BCD2_9ACTN</name>
<evidence type="ECO:0000313" key="2">
    <source>
        <dbReference type="Proteomes" id="UP000523545"/>
    </source>
</evidence>
<protein>
    <submittedName>
        <fullName evidence="1">Uncharacterized protein</fullName>
    </submittedName>
</protein>
<comment type="caution">
    <text evidence="1">The sequence shown here is derived from an EMBL/GenBank/DDBJ whole genome shotgun (WGS) entry which is preliminary data.</text>
</comment>
<reference evidence="1 2" key="1">
    <citation type="submission" date="2020-07" db="EMBL/GenBank/DDBJ databases">
        <title>Sequencing the genomes of 1000 actinobacteria strains.</title>
        <authorList>
            <person name="Klenk H.-P."/>
        </authorList>
    </citation>
    <scope>NUCLEOTIDE SEQUENCE [LARGE SCALE GENOMIC DNA]</scope>
    <source>
        <strain evidence="1 2">DSM 45876</strain>
    </source>
</reference>
<accession>A0A7Z0BCD2</accession>
<dbReference type="AlphaFoldDB" id="A0A7Z0BCD2"/>
<dbReference type="EMBL" id="JACCHK010000001">
    <property type="protein sequence ID" value="NYH40690.1"/>
    <property type="molecule type" value="Genomic_DNA"/>
</dbReference>